<keyword evidence="4 7" id="KW-0539">Nucleus</keyword>
<evidence type="ECO:0000256" key="5">
    <source>
        <dbReference type="ARBA" id="ARBA00023274"/>
    </source>
</evidence>
<feature type="compositionally biased region" description="Basic and acidic residues" evidence="8">
    <location>
        <begin position="199"/>
        <end position="210"/>
    </location>
</feature>
<comment type="subcellular location">
    <subcellularLocation>
        <location evidence="1 7">Nucleus</location>
        <location evidence="1 7">Nucleolus</location>
    </subcellularLocation>
</comment>
<evidence type="ECO:0000256" key="2">
    <source>
        <dbReference type="ARBA" id="ARBA00022517"/>
    </source>
</evidence>
<keyword evidence="2 7" id="KW-0690">Ribosome biogenesis</keyword>
<dbReference type="Pfam" id="PF04006">
    <property type="entry name" value="Mpp10"/>
    <property type="match status" value="1"/>
</dbReference>
<gene>
    <name evidence="9" type="ORF">AFUS01_LOCUS45196</name>
</gene>
<organism evidence="9 10">
    <name type="scientific">Allacma fusca</name>
    <dbReference type="NCBI Taxonomy" id="39272"/>
    <lineage>
        <taxon>Eukaryota</taxon>
        <taxon>Metazoa</taxon>
        <taxon>Ecdysozoa</taxon>
        <taxon>Arthropoda</taxon>
        <taxon>Hexapoda</taxon>
        <taxon>Collembola</taxon>
        <taxon>Symphypleona</taxon>
        <taxon>Sminthuridae</taxon>
        <taxon>Allacma</taxon>
    </lineage>
</organism>
<keyword evidence="3 7" id="KW-0698">rRNA processing</keyword>
<reference evidence="9" key="1">
    <citation type="submission" date="2021-06" db="EMBL/GenBank/DDBJ databases">
        <authorList>
            <person name="Hodson N. C."/>
            <person name="Mongue J. A."/>
            <person name="Jaron S. K."/>
        </authorList>
    </citation>
    <scope>NUCLEOTIDE SEQUENCE</scope>
</reference>
<feature type="compositionally biased region" description="Basic residues" evidence="8">
    <location>
        <begin position="438"/>
        <end position="450"/>
    </location>
</feature>
<dbReference type="PANTHER" id="PTHR17039:SF0">
    <property type="entry name" value="U3 SMALL NUCLEOLAR RIBONUCLEOPROTEIN PROTEIN MPP10"/>
    <property type="match status" value="1"/>
</dbReference>
<evidence type="ECO:0000313" key="10">
    <source>
        <dbReference type="Proteomes" id="UP000708208"/>
    </source>
</evidence>
<feature type="region of interest" description="Disordered" evidence="8">
    <location>
        <begin position="124"/>
        <end position="222"/>
    </location>
</feature>
<proteinExistence type="inferred from homology"/>
<keyword evidence="5 7" id="KW-0687">Ribonucleoprotein</keyword>
<dbReference type="GO" id="GO:0005732">
    <property type="term" value="C:sno(s)RNA-containing ribonucleoprotein complex"/>
    <property type="evidence" value="ECO:0007669"/>
    <property type="project" value="InterPro"/>
</dbReference>
<feature type="compositionally biased region" description="Basic and acidic residues" evidence="8">
    <location>
        <begin position="423"/>
        <end position="437"/>
    </location>
</feature>
<feature type="compositionally biased region" description="Acidic residues" evidence="8">
    <location>
        <begin position="130"/>
        <end position="148"/>
    </location>
</feature>
<evidence type="ECO:0000256" key="6">
    <source>
        <dbReference type="ARBA" id="ARBA00029455"/>
    </source>
</evidence>
<dbReference type="GO" id="GO:0034457">
    <property type="term" value="C:Mpp10 complex"/>
    <property type="evidence" value="ECO:0007669"/>
    <property type="project" value="InterPro"/>
</dbReference>
<evidence type="ECO:0000256" key="1">
    <source>
        <dbReference type="ARBA" id="ARBA00004604"/>
    </source>
</evidence>
<dbReference type="InterPro" id="IPR012173">
    <property type="entry name" value="Mpp10"/>
</dbReference>
<dbReference type="PANTHER" id="PTHR17039">
    <property type="entry name" value="U3 SMALL NUCLEOLAR RIBONUCLEOPROTEIN PROTEIN MPP10"/>
    <property type="match status" value="1"/>
</dbReference>
<feature type="compositionally biased region" description="Acidic residues" evidence="8">
    <location>
        <begin position="171"/>
        <end position="184"/>
    </location>
</feature>
<evidence type="ECO:0000256" key="3">
    <source>
        <dbReference type="ARBA" id="ARBA00022552"/>
    </source>
</evidence>
<name>A0A8J2MA44_9HEXA</name>
<accession>A0A8J2MA44</accession>
<dbReference type="AlphaFoldDB" id="A0A8J2MA44"/>
<keyword evidence="10" id="KW-1185">Reference proteome</keyword>
<protein>
    <recommendedName>
        <fullName evidence="7">U3 small nucleolar ribonucleoprotein protein MPP10</fullName>
    </recommendedName>
</protein>
<feature type="region of interest" description="Disordered" evidence="8">
    <location>
        <begin position="417"/>
        <end position="450"/>
    </location>
</feature>
<evidence type="ECO:0000256" key="7">
    <source>
        <dbReference type="PIRNR" id="PIRNR017300"/>
    </source>
</evidence>
<dbReference type="OrthoDB" id="445326at2759"/>
<dbReference type="PIRSF" id="PIRSF017300">
    <property type="entry name" value="snoRNP_Mpp10"/>
    <property type="match status" value="1"/>
</dbReference>
<dbReference type="Proteomes" id="UP000708208">
    <property type="component" value="Unassembled WGS sequence"/>
</dbReference>
<comment type="function">
    <text evidence="7">Involved in nucleolar processing of pre-18S ribosomal RNA.</text>
</comment>
<sequence>MVVSLMELEELHNGVKAFQPEDFVGNRKEVASKCLEILKVLYDYTKKEEKNAPSLTIVAKPEVGKKKKVRKEQLLSRTEAPLESLITEGFDNEQIWQEIQLQNNLMYENLVTSVSKLLAHQRYVTKNDSQESEEERDQGDQDMEEGDVLGEPGDSSGEEYEEGEKLLEAGGLEEEEEDSMEEEDGSHLGNGNTLGGGGDEERLGADKDEPVTPEQLSNFEKRKKRIEENIELIEEEALQPKAWQFQGEVTAQSRPENSLLEEHLIFDHLLRQAPEVTAETTLRLEDIIKQRIKDQAWDDVDRKVKPIDDPFAFKKKLVLDAEKSKMSLSQIYEKEYIDKQKVEEGEEQREEIPPEQLEIQKSLESLFAKLDALSNFHYTPKALSAEIKVVSNLPTVSVEEVAPVSVSDATLLAPQEIQSQSKGEIKGKAERTDTDRKRERRQKKKTQKLKRISREEKAKLKGLGLRNIKLADNISKSNKRAKLGDGNESFENSKELKSSKAFFNKLQNQVDSHIKKVVVKKKKSDVTKLSPKKLKL</sequence>
<evidence type="ECO:0000256" key="4">
    <source>
        <dbReference type="ARBA" id="ARBA00023242"/>
    </source>
</evidence>
<dbReference type="GO" id="GO:0006364">
    <property type="term" value="P:rRNA processing"/>
    <property type="evidence" value="ECO:0007669"/>
    <property type="project" value="UniProtKB-KW"/>
</dbReference>
<dbReference type="GO" id="GO:0032040">
    <property type="term" value="C:small-subunit processome"/>
    <property type="evidence" value="ECO:0007669"/>
    <property type="project" value="TreeGrafter"/>
</dbReference>
<comment type="similarity">
    <text evidence="6 7">Belongs to the MPP10 family.</text>
</comment>
<dbReference type="EMBL" id="CAJVCH010570789">
    <property type="protein sequence ID" value="CAG7835881.1"/>
    <property type="molecule type" value="Genomic_DNA"/>
</dbReference>
<comment type="caution">
    <text evidence="9">The sequence shown here is derived from an EMBL/GenBank/DDBJ whole genome shotgun (WGS) entry which is preliminary data.</text>
</comment>
<evidence type="ECO:0000313" key="9">
    <source>
        <dbReference type="EMBL" id="CAG7835881.1"/>
    </source>
</evidence>
<evidence type="ECO:0000256" key="8">
    <source>
        <dbReference type="SAM" id="MobiDB-lite"/>
    </source>
</evidence>